<evidence type="ECO:0000313" key="2">
    <source>
        <dbReference type="Proteomes" id="UP000290637"/>
    </source>
</evidence>
<name>A0A4P6L2B2_9BURK</name>
<dbReference type="EMBL" id="CP035913">
    <property type="protein sequence ID" value="QBE64928.1"/>
    <property type="molecule type" value="Genomic_DNA"/>
</dbReference>
<keyword evidence="2" id="KW-1185">Reference proteome</keyword>
<accession>A0A4P6L2B2</accession>
<proteinExistence type="predicted"/>
<evidence type="ECO:0008006" key="3">
    <source>
        <dbReference type="Google" id="ProtNLM"/>
    </source>
</evidence>
<dbReference type="Proteomes" id="UP000290637">
    <property type="component" value="Chromosome"/>
</dbReference>
<evidence type="ECO:0000313" key="1">
    <source>
        <dbReference type="EMBL" id="QBE64928.1"/>
    </source>
</evidence>
<dbReference type="AlphaFoldDB" id="A0A4P6L2B2"/>
<dbReference type="RefSeq" id="WP_130188043.1">
    <property type="nucleotide sequence ID" value="NZ_CP035913.1"/>
</dbReference>
<reference evidence="1 2" key="1">
    <citation type="submission" date="2019-02" db="EMBL/GenBank/DDBJ databases">
        <title>Draft Genome Sequences of Six Type Strains of the Genus Massilia.</title>
        <authorList>
            <person name="Miess H."/>
            <person name="Frediansyhah A."/>
            <person name="Gross H."/>
        </authorList>
    </citation>
    <scope>NUCLEOTIDE SEQUENCE [LARGE SCALE GENOMIC DNA]</scope>
    <source>
        <strain evidence="1 2">DSM 17473</strain>
    </source>
</reference>
<gene>
    <name evidence="1" type="ORF">EWM63_19625</name>
</gene>
<protein>
    <recommendedName>
        <fullName evidence="3">DUF3304 domain-containing protein</fullName>
    </recommendedName>
</protein>
<organism evidence="1 2">
    <name type="scientific">Pseudoduganella lutea</name>
    <dbReference type="NCBI Taxonomy" id="321985"/>
    <lineage>
        <taxon>Bacteria</taxon>
        <taxon>Pseudomonadati</taxon>
        <taxon>Pseudomonadota</taxon>
        <taxon>Betaproteobacteria</taxon>
        <taxon>Burkholderiales</taxon>
        <taxon>Oxalobacteraceae</taxon>
        <taxon>Telluria group</taxon>
        <taxon>Pseudoduganella</taxon>
    </lineage>
</organism>
<dbReference type="OrthoDB" id="9103592at2"/>
<dbReference type="KEGG" id="plue:EWM63_19625"/>
<sequence>MNKQNKKAPATLTGSAAPDRRSALKLFSIIAFMPLTACGQGGRKMDNDIVLDVEMFSYVDRVITDIIFNGTDLGVMNRFGGTGTITGVRIPYGAQTLTWTLGGPKGTPRNGEPMMIKNILLVAPENVPAGTQYAGLHLYPDDTAEITFSEFIPERSARGKQILADRK</sequence>